<comment type="caution">
    <text evidence="1">The sequence shown here is derived from an EMBL/GenBank/DDBJ whole genome shotgun (WGS) entry which is preliminary data.</text>
</comment>
<dbReference type="RefSeq" id="WP_158217912.1">
    <property type="nucleotide sequence ID" value="NZ_AQQR01000002.1"/>
</dbReference>
<evidence type="ECO:0008006" key="3">
    <source>
        <dbReference type="Google" id="ProtNLM"/>
    </source>
</evidence>
<evidence type="ECO:0000313" key="1">
    <source>
        <dbReference type="EMBL" id="OWU75708.1"/>
    </source>
</evidence>
<reference evidence="1 2" key="1">
    <citation type="submission" date="2013-04" db="EMBL/GenBank/DDBJ databases">
        <title>Oceanicola sp. 22II1-22F33 Genome Sequencing.</title>
        <authorList>
            <person name="Lai Q."/>
            <person name="Li G."/>
            <person name="Shao Z."/>
        </authorList>
    </citation>
    <scope>NUCLEOTIDE SEQUENCE [LARGE SCALE GENOMIC DNA]</scope>
    <source>
        <strain evidence="1 2">22II1-22F33</strain>
    </source>
</reference>
<sequence length="324" mass="36341">MTHRSNLPFPPFPVDAGSERRCGVEIEFSGLTELDAAKIVARTLGGEVVESGHRTYDIRNTAIGTLKVELDTALRKASARPLIEMGLDLARRVVPVEVITPPLTPKEMPLLDSLREALRKEGAQGSRDGLFFGFGVHLNPEIPSDPLDSSRLILAYGLIEDWLRATYPVDTTRRWMPFVTPWPHSLVDALVSVPDASLDDLFSIYSDHTETRNHGLDLMPLFRHLDPDRFDVVVAGGESVSARPAFHFRLPDCRIDEAGWSLAEPWACWWQVERLAQRTELLWTLCDDWQAFRYATRPMRGEARDAWADQVALRMGDGGQKSAA</sequence>
<accession>A0A225NSA8</accession>
<evidence type="ECO:0000313" key="2">
    <source>
        <dbReference type="Proteomes" id="UP000215377"/>
    </source>
</evidence>
<dbReference type="Pfam" id="PF12224">
    <property type="entry name" value="Amidoligase_2"/>
    <property type="match status" value="1"/>
</dbReference>
<name>A0A225NSA8_9RHOB</name>
<dbReference type="Proteomes" id="UP000215377">
    <property type="component" value="Unassembled WGS sequence"/>
</dbReference>
<proteinExistence type="predicted"/>
<dbReference type="EMBL" id="AQQR01000002">
    <property type="protein sequence ID" value="OWU75708.1"/>
    <property type="molecule type" value="Genomic_DNA"/>
</dbReference>
<dbReference type="AlphaFoldDB" id="A0A225NSA8"/>
<organism evidence="1 2">
    <name type="scientific">Marinibacterium profundimaris</name>
    <dbReference type="NCBI Taxonomy" id="1679460"/>
    <lineage>
        <taxon>Bacteria</taxon>
        <taxon>Pseudomonadati</taxon>
        <taxon>Pseudomonadota</taxon>
        <taxon>Alphaproteobacteria</taxon>
        <taxon>Rhodobacterales</taxon>
        <taxon>Paracoccaceae</taxon>
        <taxon>Marinibacterium</taxon>
    </lineage>
</organism>
<keyword evidence="2" id="KW-1185">Reference proteome</keyword>
<protein>
    <recommendedName>
        <fullName evidence="3">Amidoligase enzyme</fullName>
    </recommendedName>
</protein>
<gene>
    <name evidence="1" type="ORF">ATO3_05750</name>
</gene>
<dbReference type="OrthoDB" id="5597599at2"/>
<dbReference type="InterPro" id="IPR022025">
    <property type="entry name" value="Amidoligase_2"/>
</dbReference>